<keyword evidence="4" id="KW-1185">Reference proteome</keyword>
<keyword evidence="1" id="KW-0732">Signal</keyword>
<dbReference type="RefSeq" id="WP_168911032.1">
    <property type="nucleotide sequence ID" value="NZ_JABACI010000001.1"/>
</dbReference>
<evidence type="ECO:0000313" key="4">
    <source>
        <dbReference type="Proteomes" id="UP001429745"/>
    </source>
</evidence>
<gene>
    <name evidence="3" type="ORF">HF576_01595</name>
</gene>
<proteinExistence type="predicted"/>
<sequence length="551" mass="59312">MRLRTSLVAVGLAAAITLTGCAGGGNDPAEPEAGAALTIAKPDGPITTEGNNPWVGDSSALRLGYANAIFEPLGIVNLVDPSAEVVPWLASEITWAEDYRSVQLTARDGVTWNDGEDFTAEDIAFTFELIKDNPALDTTALGITDVAVDGATVTVSFENPMYIKQDKVLHKLIVPEHVWAEVDDPTTFTNEEPVGTGPYTLESFSTQSVELTARDDYWGGELAVPTLYYVSYADNTALTTALANGDADWAQSFIPNVQSAYLDKGEDNVYWAPAGFGIDTMFVNTLEKPFDDVAFRQAVNMVIDRAKHAEIAREGGVPELTSVTGLPTPAGDDYISAEFAGQDFAVDVEGAKAVLEGAGYTWDGDTLVDPDGEPVTFTLTVPQGWNDYVTGISLISDAVKELGVDAAVDTPDSDSWWEAKGAGDFQAILHWTDSGATPYDLYSDMMDGRFLKPLGEAADFNFGRYDSPEATAALNEYATTTDEAARATALETIQRIFVEDVPTMPIGTRPFISQYNTRNYVGWPSDEDPYVNADPTQPTAVYILTKLQPSG</sequence>
<dbReference type="EMBL" id="JABACI010000001">
    <property type="protein sequence ID" value="NLP82532.1"/>
    <property type="molecule type" value="Genomic_DNA"/>
</dbReference>
<dbReference type="Proteomes" id="UP001429745">
    <property type="component" value="Unassembled WGS sequence"/>
</dbReference>
<dbReference type="PROSITE" id="PS51257">
    <property type="entry name" value="PROKAR_LIPOPROTEIN"/>
    <property type="match status" value="1"/>
</dbReference>
<dbReference type="Gene3D" id="3.40.190.10">
    <property type="entry name" value="Periplasmic binding protein-like II"/>
    <property type="match status" value="1"/>
</dbReference>
<feature type="domain" description="Solute-binding protein family 5" evidence="2">
    <location>
        <begin position="84"/>
        <end position="441"/>
    </location>
</feature>
<evidence type="ECO:0000313" key="3">
    <source>
        <dbReference type="EMBL" id="NLP82532.1"/>
    </source>
</evidence>
<name>A0ABX1K6A9_9MICO</name>
<dbReference type="InterPro" id="IPR039424">
    <property type="entry name" value="SBP_5"/>
</dbReference>
<accession>A0ABX1K6A9</accession>
<dbReference type="Gene3D" id="3.10.105.10">
    <property type="entry name" value="Dipeptide-binding Protein, Domain 3"/>
    <property type="match status" value="1"/>
</dbReference>
<evidence type="ECO:0000256" key="1">
    <source>
        <dbReference type="SAM" id="SignalP"/>
    </source>
</evidence>
<protein>
    <submittedName>
        <fullName evidence="3">ABC transporter substrate-binding protein</fullName>
    </submittedName>
</protein>
<dbReference type="PANTHER" id="PTHR30290">
    <property type="entry name" value="PERIPLASMIC BINDING COMPONENT OF ABC TRANSPORTER"/>
    <property type="match status" value="1"/>
</dbReference>
<comment type="caution">
    <text evidence="3">The sequence shown here is derived from an EMBL/GenBank/DDBJ whole genome shotgun (WGS) entry which is preliminary data.</text>
</comment>
<dbReference type="InterPro" id="IPR000914">
    <property type="entry name" value="SBP_5_dom"/>
</dbReference>
<dbReference type="CDD" id="cd08509">
    <property type="entry name" value="PBP2_TmCBP_oligosaccharides_like"/>
    <property type="match status" value="1"/>
</dbReference>
<reference evidence="3 4" key="1">
    <citation type="submission" date="2020-04" db="EMBL/GenBank/DDBJ databases">
        <title>CFH 90308 Microbacterium sp.</title>
        <authorList>
            <person name="Nie G."/>
            <person name="Ming H."/>
            <person name="Xia T."/>
        </authorList>
    </citation>
    <scope>NUCLEOTIDE SEQUENCE [LARGE SCALE GENOMIC DNA]</scope>
    <source>
        <strain evidence="3 4">CFH 90308</strain>
    </source>
</reference>
<dbReference type="Gene3D" id="3.90.76.10">
    <property type="entry name" value="Dipeptide-binding Protein, Domain 1"/>
    <property type="match status" value="1"/>
</dbReference>
<dbReference type="PANTHER" id="PTHR30290:SF82">
    <property type="entry name" value="ABC-TYPE DIPEPTIDE_OLIGOPEPTIDE TRANSPORT SYSTEM, PERIPLASMIC COMPONENT"/>
    <property type="match status" value="1"/>
</dbReference>
<organism evidence="3 4">
    <name type="scientific">Microbacterium salsuginis</name>
    <dbReference type="NCBI Taxonomy" id="2722803"/>
    <lineage>
        <taxon>Bacteria</taxon>
        <taxon>Bacillati</taxon>
        <taxon>Actinomycetota</taxon>
        <taxon>Actinomycetes</taxon>
        <taxon>Micrococcales</taxon>
        <taxon>Microbacteriaceae</taxon>
        <taxon>Microbacterium</taxon>
    </lineage>
</organism>
<feature type="signal peptide" evidence="1">
    <location>
        <begin position="1"/>
        <end position="22"/>
    </location>
</feature>
<dbReference type="SUPFAM" id="SSF53850">
    <property type="entry name" value="Periplasmic binding protein-like II"/>
    <property type="match status" value="1"/>
</dbReference>
<feature type="chain" id="PRO_5046875921" evidence="1">
    <location>
        <begin position="23"/>
        <end position="551"/>
    </location>
</feature>
<evidence type="ECO:0000259" key="2">
    <source>
        <dbReference type="Pfam" id="PF00496"/>
    </source>
</evidence>
<dbReference type="Pfam" id="PF00496">
    <property type="entry name" value="SBP_bac_5"/>
    <property type="match status" value="1"/>
</dbReference>